<sequence length="125" mass="14505">MMDVIQAAEADRSRTQHKCFPGQLITIVKEVVKNQTITKWRETKLREIGLDFVFDMQMTMFDAELISWLSENFDAKTMSIQMMGGRVLRFTADDVSRIYGLPRGPQKVNVDKFPMKAKKKFRLAL</sequence>
<dbReference type="AlphaFoldDB" id="A0AAV2F8A5"/>
<reference evidence="1 2" key="1">
    <citation type="submission" date="2024-04" db="EMBL/GenBank/DDBJ databases">
        <authorList>
            <person name="Fracassetti M."/>
        </authorList>
    </citation>
    <scope>NUCLEOTIDE SEQUENCE [LARGE SCALE GENOMIC DNA]</scope>
</reference>
<proteinExistence type="predicted"/>
<dbReference type="EMBL" id="OZ034819">
    <property type="protein sequence ID" value="CAL1394267.1"/>
    <property type="molecule type" value="Genomic_DNA"/>
</dbReference>
<evidence type="ECO:0000313" key="2">
    <source>
        <dbReference type="Proteomes" id="UP001497516"/>
    </source>
</evidence>
<protein>
    <submittedName>
        <fullName evidence="1">Uncharacterized protein</fullName>
    </submittedName>
</protein>
<keyword evidence="2" id="KW-1185">Reference proteome</keyword>
<dbReference type="Proteomes" id="UP001497516">
    <property type="component" value="Chromosome 6"/>
</dbReference>
<gene>
    <name evidence="1" type="ORF">LTRI10_LOCUS34783</name>
</gene>
<accession>A0AAV2F8A5</accession>
<name>A0AAV2F8A5_9ROSI</name>
<evidence type="ECO:0000313" key="1">
    <source>
        <dbReference type="EMBL" id="CAL1394267.1"/>
    </source>
</evidence>
<organism evidence="1 2">
    <name type="scientific">Linum trigynum</name>
    <dbReference type="NCBI Taxonomy" id="586398"/>
    <lineage>
        <taxon>Eukaryota</taxon>
        <taxon>Viridiplantae</taxon>
        <taxon>Streptophyta</taxon>
        <taxon>Embryophyta</taxon>
        <taxon>Tracheophyta</taxon>
        <taxon>Spermatophyta</taxon>
        <taxon>Magnoliopsida</taxon>
        <taxon>eudicotyledons</taxon>
        <taxon>Gunneridae</taxon>
        <taxon>Pentapetalae</taxon>
        <taxon>rosids</taxon>
        <taxon>fabids</taxon>
        <taxon>Malpighiales</taxon>
        <taxon>Linaceae</taxon>
        <taxon>Linum</taxon>
    </lineage>
</organism>